<evidence type="ECO:0000259" key="1">
    <source>
        <dbReference type="Pfam" id="PF01208"/>
    </source>
</evidence>
<dbReference type="EMBL" id="DVFK01000065">
    <property type="protein sequence ID" value="HIQ67764.1"/>
    <property type="molecule type" value="Genomic_DNA"/>
</dbReference>
<dbReference type="Proteomes" id="UP000886796">
    <property type="component" value="Unassembled WGS sequence"/>
</dbReference>
<dbReference type="SUPFAM" id="SSF51726">
    <property type="entry name" value="UROD/MetE-like"/>
    <property type="match status" value="1"/>
</dbReference>
<reference evidence="2" key="1">
    <citation type="submission" date="2020-10" db="EMBL/GenBank/DDBJ databases">
        <authorList>
            <person name="Gilroy R."/>
        </authorList>
    </citation>
    <scope>NUCLEOTIDE SEQUENCE</scope>
    <source>
        <strain evidence="2">13361</strain>
    </source>
</reference>
<name>A0A9D0Z2J7_9FIRM</name>
<dbReference type="Gene3D" id="3.20.20.210">
    <property type="match status" value="1"/>
</dbReference>
<accession>A0A9D0Z2J7</accession>
<sequence>MKVLSFEQPDRIPVFDFGYWPETITRWYQEGLPTHLKTYEEIESFFKGDRGFELNMVNHWGPAEMEGIEWGPYPPLEKVVLEEDEETILYGGEIGLIREHKKTGSISQTLKYPIETLEDFEKKIVPRMNGSDQGRVPAGFDEKIKLLRSQGEPAGVWLDGFLEYPRELIGIENLCYAYYDEPELVQGINAQHLEFIKQYVDMVLTHTPLEYACIVEDMAYKNGSMISKEIFDRFMRPYYVELVSFLRSRNIQKILLDSDGCTVDIIPWMIDLGIDGHYPLEVIAGSTPQLLREKFPKFALIGGVNKFALEKGPKAIDAELEALCPVIEKGGYIPSVDHKVPPTVSLYNYQYYIEKKMRILEKFAAK</sequence>
<dbReference type="GO" id="GO:0006779">
    <property type="term" value="P:porphyrin-containing compound biosynthetic process"/>
    <property type="evidence" value="ECO:0007669"/>
    <property type="project" value="InterPro"/>
</dbReference>
<dbReference type="AlphaFoldDB" id="A0A9D0Z2J7"/>
<gene>
    <name evidence="2" type="ORF">IAB74_04545</name>
</gene>
<evidence type="ECO:0000313" key="3">
    <source>
        <dbReference type="Proteomes" id="UP000886796"/>
    </source>
</evidence>
<comment type="caution">
    <text evidence="2">The sequence shown here is derived from an EMBL/GenBank/DDBJ whole genome shotgun (WGS) entry which is preliminary data.</text>
</comment>
<organism evidence="2 3">
    <name type="scientific">Candidatus Faecousia excrementigallinarum</name>
    <dbReference type="NCBI Taxonomy" id="2840806"/>
    <lineage>
        <taxon>Bacteria</taxon>
        <taxon>Bacillati</taxon>
        <taxon>Bacillota</taxon>
        <taxon>Clostridia</taxon>
        <taxon>Eubacteriales</taxon>
        <taxon>Oscillospiraceae</taxon>
        <taxon>Faecousia</taxon>
    </lineage>
</organism>
<protein>
    <recommendedName>
        <fullName evidence="1">Uroporphyrinogen decarboxylase (URO-D) domain-containing protein</fullName>
    </recommendedName>
</protein>
<dbReference type="GO" id="GO:0004853">
    <property type="term" value="F:uroporphyrinogen decarboxylase activity"/>
    <property type="evidence" value="ECO:0007669"/>
    <property type="project" value="InterPro"/>
</dbReference>
<dbReference type="InterPro" id="IPR000257">
    <property type="entry name" value="Uroporphyrinogen_deCOase"/>
</dbReference>
<dbReference type="InterPro" id="IPR038071">
    <property type="entry name" value="UROD/MetE-like_sf"/>
</dbReference>
<proteinExistence type="predicted"/>
<evidence type="ECO:0000313" key="2">
    <source>
        <dbReference type="EMBL" id="HIQ67764.1"/>
    </source>
</evidence>
<reference evidence="2" key="2">
    <citation type="journal article" date="2021" name="PeerJ">
        <title>Extensive microbial diversity within the chicken gut microbiome revealed by metagenomics and culture.</title>
        <authorList>
            <person name="Gilroy R."/>
            <person name="Ravi A."/>
            <person name="Getino M."/>
            <person name="Pursley I."/>
            <person name="Horton D.L."/>
            <person name="Alikhan N.F."/>
            <person name="Baker D."/>
            <person name="Gharbi K."/>
            <person name="Hall N."/>
            <person name="Watson M."/>
            <person name="Adriaenssens E.M."/>
            <person name="Foster-Nyarko E."/>
            <person name="Jarju S."/>
            <person name="Secka A."/>
            <person name="Antonio M."/>
            <person name="Oren A."/>
            <person name="Chaudhuri R.R."/>
            <person name="La Ragione R."/>
            <person name="Hildebrand F."/>
            <person name="Pallen M.J."/>
        </authorList>
    </citation>
    <scope>NUCLEOTIDE SEQUENCE</scope>
    <source>
        <strain evidence="2">13361</strain>
    </source>
</reference>
<feature type="domain" description="Uroporphyrinogen decarboxylase (URO-D)" evidence="1">
    <location>
        <begin position="168"/>
        <end position="354"/>
    </location>
</feature>
<dbReference type="Pfam" id="PF01208">
    <property type="entry name" value="URO-D"/>
    <property type="match status" value="1"/>
</dbReference>